<feature type="compositionally biased region" description="Low complexity" evidence="1">
    <location>
        <begin position="931"/>
        <end position="955"/>
    </location>
</feature>
<name>A0A9W8ZYJ9_9AGAR</name>
<feature type="compositionally biased region" description="Low complexity" evidence="1">
    <location>
        <begin position="670"/>
        <end position="690"/>
    </location>
</feature>
<evidence type="ECO:0000256" key="1">
    <source>
        <dbReference type="SAM" id="MobiDB-lite"/>
    </source>
</evidence>
<protein>
    <submittedName>
        <fullName evidence="2">Uncharacterized protein</fullName>
    </submittedName>
</protein>
<feature type="compositionally biased region" description="Low complexity" evidence="1">
    <location>
        <begin position="843"/>
        <end position="859"/>
    </location>
</feature>
<reference evidence="2" key="1">
    <citation type="submission" date="2022-08" db="EMBL/GenBank/DDBJ databases">
        <title>A Global Phylogenomic Analysis of the Shiitake Genus Lentinula.</title>
        <authorList>
            <consortium name="DOE Joint Genome Institute"/>
            <person name="Sierra-Patev S."/>
            <person name="Min B."/>
            <person name="Naranjo-Ortiz M."/>
            <person name="Looney B."/>
            <person name="Konkel Z."/>
            <person name="Slot J.C."/>
            <person name="Sakamoto Y."/>
            <person name="Steenwyk J.L."/>
            <person name="Rokas A."/>
            <person name="Carro J."/>
            <person name="Camarero S."/>
            <person name="Ferreira P."/>
            <person name="Molpeceres G."/>
            <person name="Ruiz-Duenas F.J."/>
            <person name="Serrano A."/>
            <person name="Henrissat B."/>
            <person name="Drula E."/>
            <person name="Hughes K.W."/>
            <person name="Mata J.L."/>
            <person name="Ishikawa N.K."/>
            <person name="Vargas-Isla R."/>
            <person name="Ushijima S."/>
            <person name="Smith C.A."/>
            <person name="Ahrendt S."/>
            <person name="Andreopoulos W."/>
            <person name="He G."/>
            <person name="Labutti K."/>
            <person name="Lipzen A."/>
            <person name="Ng V."/>
            <person name="Riley R."/>
            <person name="Sandor L."/>
            <person name="Barry K."/>
            <person name="Martinez A.T."/>
            <person name="Xiao Y."/>
            <person name="Gibbons J.G."/>
            <person name="Terashima K."/>
            <person name="Grigoriev I.V."/>
            <person name="Hibbett D.S."/>
        </authorList>
    </citation>
    <scope>NUCLEOTIDE SEQUENCE</scope>
    <source>
        <strain evidence="2">JLM2183</strain>
    </source>
</reference>
<feature type="compositionally biased region" description="Low complexity" evidence="1">
    <location>
        <begin position="161"/>
        <end position="179"/>
    </location>
</feature>
<feature type="compositionally biased region" description="Polar residues" evidence="1">
    <location>
        <begin position="512"/>
        <end position="530"/>
    </location>
</feature>
<feature type="compositionally biased region" description="Low complexity" evidence="1">
    <location>
        <begin position="307"/>
        <end position="324"/>
    </location>
</feature>
<gene>
    <name evidence="2" type="ORF">J3R30DRAFT_1596904</name>
</gene>
<feature type="compositionally biased region" description="Polar residues" evidence="1">
    <location>
        <begin position="740"/>
        <end position="762"/>
    </location>
</feature>
<feature type="compositionally biased region" description="Pro residues" evidence="1">
    <location>
        <begin position="805"/>
        <end position="819"/>
    </location>
</feature>
<feature type="compositionally biased region" description="Polar residues" evidence="1">
    <location>
        <begin position="608"/>
        <end position="640"/>
    </location>
</feature>
<feature type="compositionally biased region" description="Low complexity" evidence="1">
    <location>
        <begin position="97"/>
        <end position="106"/>
    </location>
</feature>
<organism evidence="2 3">
    <name type="scientific">Lentinula aciculospora</name>
    <dbReference type="NCBI Taxonomy" id="153920"/>
    <lineage>
        <taxon>Eukaryota</taxon>
        <taxon>Fungi</taxon>
        <taxon>Dikarya</taxon>
        <taxon>Basidiomycota</taxon>
        <taxon>Agaricomycotina</taxon>
        <taxon>Agaricomycetes</taxon>
        <taxon>Agaricomycetidae</taxon>
        <taxon>Agaricales</taxon>
        <taxon>Marasmiineae</taxon>
        <taxon>Omphalotaceae</taxon>
        <taxon>Lentinula</taxon>
    </lineage>
</organism>
<keyword evidence="3" id="KW-1185">Reference proteome</keyword>
<feature type="region of interest" description="Disordered" evidence="1">
    <location>
        <begin position="54"/>
        <end position="124"/>
    </location>
</feature>
<feature type="compositionally biased region" description="Polar residues" evidence="1">
    <location>
        <begin position="580"/>
        <end position="597"/>
    </location>
</feature>
<feature type="region of interest" description="Disordered" evidence="1">
    <location>
        <begin position="253"/>
        <end position="278"/>
    </location>
</feature>
<feature type="compositionally biased region" description="Low complexity" evidence="1">
    <location>
        <begin position="138"/>
        <end position="153"/>
    </location>
</feature>
<feature type="compositionally biased region" description="Polar residues" evidence="1">
    <location>
        <begin position="107"/>
        <end position="124"/>
    </location>
</feature>
<feature type="region of interest" description="Disordered" evidence="1">
    <location>
        <begin position="925"/>
        <end position="961"/>
    </location>
</feature>
<feature type="region of interest" description="Disordered" evidence="1">
    <location>
        <begin position="138"/>
        <end position="191"/>
    </location>
</feature>
<feature type="compositionally biased region" description="Acidic residues" evidence="1">
    <location>
        <begin position="641"/>
        <end position="651"/>
    </location>
</feature>
<sequence length="1071" mass="113396">MSAGMCLDFCSKSIRPISYGAVDGHLLLLPDDNGRDVPPISRFSVSSSPYDTGLVNLPPMTLKPDRPADDFSDSGSSDVDSDEEIDGRNKPLPAPPASTTLLPPKSNSRLELTSPSNISHIPNFSTSTVSSYTASSVSSVPVTPITPNTPVTPFLSTSSAFPSTTSLSRASSFSRAQSPTVTHYHSGPGIRSRQPSVVSLAGGYHLPTLVAGKTSPTIGHKSSLPLLSDTDIDTEVDTDIDGYFINLGAETSRPTTRLTRQPSLGSRPGLEFRAPSGSGFSSLLGSEGASAGVMRRYASAGNLLSNSLSRPSSSNSGHQHSYSHPTPFPTAVSVSPSPYSSVPLPLPESSLSNAAIIPLTRSRAGSSAAQMSDSRNRSRAGSTILRNAVYIEALDSNEIERRLLSISPVADRVTVFDVPEKQENRDFEQSKWSPASSVIDLRRQGPTISTDTTLSFGRVFPKVMGVQAPPPTPSSPFSASRSGSFIGLTDIDGLKSPTTEDVPKKNHLSINVNKRKSLNSASPIPLSPSQPDLKKSQLHNISVPPATPRKRRRFASFIAKVAGNTASQVPPVPSSSPPSNIATSAPPSPTKFRSTQYRPAPLDLSLKPKTSSAQDSNSTTGTSQPSTPAYSSYASTWNEDSGSETETENEDDIEDIDPDLIAVAAGFDLPSVPTSPRTPRATPSSSTCRPLSYERGNDFPATPTGVDDDAQMVRGSYAQVYGFRSPKAPSSPIGAHSFTYLPSTQSQTEPSVPRSATPTVIGTRSLIGPGDFPPSGGSPKTPRNRKISMINTSAISTISTMSQPPQSPTLAPPSTPPRQPSKSPNKSPKTKGGRMSGLISRFTLGSSTSLASSPHSASPDFIPPVPPLQVDELGQVVSDPFAKDDLTSVNSAAPDRTLSSPNSFANSFVPPAIFSSELNRETILTRRERSGTTGTVTSTFSSSTTDSSKSTSNSSPEFQSLAKKKRRSLGLTLGAVSISNIGGMRSPIKSSNRGKKRKLVISGIESEDTRAYQAVKGWCENFGELKKFERQPNGNLVVDWRSKTVSDMVCRVQANVYIKGAGSVALSWIQS</sequence>
<feature type="region of interest" description="Disordered" evidence="1">
    <location>
        <begin position="726"/>
        <end position="786"/>
    </location>
</feature>
<feature type="compositionally biased region" description="Low complexity" evidence="1">
    <location>
        <begin position="332"/>
        <end position="343"/>
    </location>
</feature>
<feature type="compositionally biased region" description="Low complexity" evidence="1">
    <location>
        <begin position="768"/>
        <end position="779"/>
    </location>
</feature>
<feature type="region of interest" description="Disordered" evidence="1">
    <location>
        <begin position="307"/>
        <end position="343"/>
    </location>
</feature>
<evidence type="ECO:0000313" key="3">
    <source>
        <dbReference type="Proteomes" id="UP001150266"/>
    </source>
</evidence>
<feature type="region of interest" description="Disordered" evidence="1">
    <location>
        <begin position="512"/>
        <end position="550"/>
    </location>
</feature>
<accession>A0A9W8ZYJ9</accession>
<feature type="region of interest" description="Disordered" evidence="1">
    <location>
        <begin position="798"/>
        <end position="868"/>
    </location>
</feature>
<dbReference type="EMBL" id="JAOTPV010000034">
    <property type="protein sequence ID" value="KAJ4468715.1"/>
    <property type="molecule type" value="Genomic_DNA"/>
</dbReference>
<feature type="region of interest" description="Disordered" evidence="1">
    <location>
        <begin position="565"/>
        <end position="651"/>
    </location>
</feature>
<dbReference type="Proteomes" id="UP001150266">
    <property type="component" value="Unassembled WGS sequence"/>
</dbReference>
<proteinExistence type="predicted"/>
<dbReference type="OrthoDB" id="3071736at2759"/>
<comment type="caution">
    <text evidence="2">The sequence shown here is derived from an EMBL/GenBank/DDBJ whole genome shotgun (WGS) entry which is preliminary data.</text>
</comment>
<evidence type="ECO:0000313" key="2">
    <source>
        <dbReference type="EMBL" id="KAJ4468715.1"/>
    </source>
</evidence>
<dbReference type="AlphaFoldDB" id="A0A9W8ZYJ9"/>
<feature type="compositionally biased region" description="Polar residues" evidence="1">
    <location>
        <begin position="253"/>
        <end position="264"/>
    </location>
</feature>
<feature type="region of interest" description="Disordered" evidence="1">
    <location>
        <begin position="668"/>
        <end position="709"/>
    </location>
</feature>